<comment type="similarity">
    <text evidence="2">Belongs to the HAUS3 family.</text>
</comment>
<keyword evidence="3" id="KW-0963">Cytoplasm</keyword>
<sequence length="616" mass="70195">MSGARLCAVLSELGIGGHGSLEPDSFEWPFQYEDVSPVLDWICSSLRPSNVLSPSELSQYEQLLNEGKLLEGDDLDSAFDSISAFSNKRDNQEALFGTEERLIDIREEKLAYKADALEMQKQLERQKSQFSLLAGQVSSLIQGKRPRVAAVAAINGKLETLDEKLSDRNIEMNAVLGKFISSGQELAHYHKGDENTIYLAYSDFRSYLIGDLACAKELNQWFSKQFDMGPFRLVAEEGKSNCSWVSLDDITDCLKRGDSEKSHHHRVAELQRLRSIFATGERQWVEAQVDNSKQQAILLMLKSQISSDGAHIHHDNHSLRRKHSELATEISSLHRKEQKFLSETIPRLCSELAQLQDTYILQGDYDLKVMRQECYINRQKMYINHLVNQFARHCFLKIACQMEKKTMLGAYSLVKIIESELRSYLSAVNCRLGHCLSIMQAASEVREQGAVDDRDTFLHGVRDLLSIYSNSQATLRSYVSAHGIIQQISAVKSDLLSLQLELENSLPEDRRRCVNELCTLIQTLEQLLFASSTTAEPFLTPWPLMRELEEMDKVNSHLSVSVEEVTVAREQKAEIVKHHPHEVGWERHVFVDFFCNPDRLRNHVRELTAHVKALQK</sequence>
<dbReference type="EMBL" id="JBBWWQ010000019">
    <property type="protein sequence ID" value="KAK8918299.1"/>
    <property type="molecule type" value="Genomic_DNA"/>
</dbReference>
<keyword evidence="9" id="KW-0131">Cell cycle</keyword>
<comment type="subcellular location">
    <subcellularLocation>
        <location evidence="1">Cytoplasm</location>
        <location evidence="1">Cytoskeleton</location>
        <location evidence="1">Spindle</location>
    </subcellularLocation>
</comment>
<protein>
    <recommendedName>
        <fullName evidence="10">HAUS augmin-like complex subunit 3 N-terminal domain-containing protein</fullName>
    </recommendedName>
</protein>
<feature type="domain" description="HAUS augmin-like complex subunit 3 N-terminal" evidence="10">
    <location>
        <begin position="28"/>
        <end position="289"/>
    </location>
</feature>
<evidence type="ECO:0000256" key="5">
    <source>
        <dbReference type="ARBA" id="ARBA00022701"/>
    </source>
</evidence>
<dbReference type="PANTHER" id="PTHR19378:SF0">
    <property type="entry name" value="HAUS AUGMIN-LIKE COMPLEX SUBUNIT 3"/>
    <property type="match status" value="1"/>
</dbReference>
<dbReference type="InterPro" id="IPR032733">
    <property type="entry name" value="HAUS3_N"/>
</dbReference>
<dbReference type="Proteomes" id="UP001418222">
    <property type="component" value="Unassembled WGS sequence"/>
</dbReference>
<keyword evidence="8" id="KW-0206">Cytoskeleton</keyword>
<dbReference type="GO" id="GO:0072686">
    <property type="term" value="C:mitotic spindle"/>
    <property type="evidence" value="ECO:0007669"/>
    <property type="project" value="TreeGrafter"/>
</dbReference>
<evidence type="ECO:0000313" key="12">
    <source>
        <dbReference type="Proteomes" id="UP001418222"/>
    </source>
</evidence>
<name>A0AAP0FVD3_9ASPA</name>
<dbReference type="PANTHER" id="PTHR19378">
    <property type="entry name" value="GOLGIN- RELATED"/>
    <property type="match status" value="1"/>
</dbReference>
<dbReference type="InterPro" id="IPR026206">
    <property type="entry name" value="HAUS3"/>
</dbReference>
<evidence type="ECO:0000259" key="10">
    <source>
        <dbReference type="Pfam" id="PF14932"/>
    </source>
</evidence>
<comment type="caution">
    <text evidence="11">The sequence shown here is derived from an EMBL/GenBank/DDBJ whole genome shotgun (WGS) entry which is preliminary data.</text>
</comment>
<keyword evidence="7" id="KW-0175">Coiled coil</keyword>
<organism evidence="11 12">
    <name type="scientific">Platanthera zijinensis</name>
    <dbReference type="NCBI Taxonomy" id="2320716"/>
    <lineage>
        <taxon>Eukaryota</taxon>
        <taxon>Viridiplantae</taxon>
        <taxon>Streptophyta</taxon>
        <taxon>Embryophyta</taxon>
        <taxon>Tracheophyta</taxon>
        <taxon>Spermatophyta</taxon>
        <taxon>Magnoliopsida</taxon>
        <taxon>Liliopsida</taxon>
        <taxon>Asparagales</taxon>
        <taxon>Orchidaceae</taxon>
        <taxon>Orchidoideae</taxon>
        <taxon>Orchideae</taxon>
        <taxon>Orchidinae</taxon>
        <taxon>Platanthera</taxon>
    </lineage>
</organism>
<keyword evidence="5" id="KW-0493">Microtubule</keyword>
<reference evidence="11 12" key="1">
    <citation type="journal article" date="2022" name="Nat. Plants">
        <title>Genomes of leafy and leafless Platanthera orchids illuminate the evolution of mycoheterotrophy.</title>
        <authorList>
            <person name="Li M.H."/>
            <person name="Liu K.W."/>
            <person name="Li Z."/>
            <person name="Lu H.C."/>
            <person name="Ye Q.L."/>
            <person name="Zhang D."/>
            <person name="Wang J.Y."/>
            <person name="Li Y.F."/>
            <person name="Zhong Z.M."/>
            <person name="Liu X."/>
            <person name="Yu X."/>
            <person name="Liu D.K."/>
            <person name="Tu X.D."/>
            <person name="Liu B."/>
            <person name="Hao Y."/>
            <person name="Liao X.Y."/>
            <person name="Jiang Y.T."/>
            <person name="Sun W.H."/>
            <person name="Chen J."/>
            <person name="Chen Y.Q."/>
            <person name="Ai Y."/>
            <person name="Zhai J.W."/>
            <person name="Wu S.S."/>
            <person name="Zhou Z."/>
            <person name="Hsiao Y.Y."/>
            <person name="Wu W.L."/>
            <person name="Chen Y.Y."/>
            <person name="Lin Y.F."/>
            <person name="Hsu J.L."/>
            <person name="Li C.Y."/>
            <person name="Wang Z.W."/>
            <person name="Zhao X."/>
            <person name="Zhong W.Y."/>
            <person name="Ma X.K."/>
            <person name="Ma L."/>
            <person name="Huang J."/>
            <person name="Chen G.Z."/>
            <person name="Huang M.Z."/>
            <person name="Huang L."/>
            <person name="Peng D.H."/>
            <person name="Luo Y.B."/>
            <person name="Zou S.Q."/>
            <person name="Chen S.P."/>
            <person name="Lan S."/>
            <person name="Tsai W.C."/>
            <person name="Van de Peer Y."/>
            <person name="Liu Z.J."/>
        </authorList>
    </citation>
    <scope>NUCLEOTIDE SEQUENCE [LARGE SCALE GENOMIC DNA]</scope>
    <source>
        <strain evidence="11">Lor287</strain>
    </source>
</reference>
<dbReference type="GO" id="GO:0031023">
    <property type="term" value="P:microtubule organizing center organization"/>
    <property type="evidence" value="ECO:0007669"/>
    <property type="project" value="TreeGrafter"/>
</dbReference>
<accession>A0AAP0FVD3</accession>
<evidence type="ECO:0000256" key="9">
    <source>
        <dbReference type="ARBA" id="ARBA00023306"/>
    </source>
</evidence>
<keyword evidence="6" id="KW-0498">Mitosis</keyword>
<dbReference type="GO" id="GO:0051301">
    <property type="term" value="P:cell division"/>
    <property type="evidence" value="ECO:0007669"/>
    <property type="project" value="UniProtKB-KW"/>
</dbReference>
<evidence type="ECO:0000313" key="11">
    <source>
        <dbReference type="EMBL" id="KAK8918299.1"/>
    </source>
</evidence>
<dbReference type="GO" id="GO:0051225">
    <property type="term" value="P:spindle assembly"/>
    <property type="evidence" value="ECO:0007669"/>
    <property type="project" value="InterPro"/>
</dbReference>
<dbReference type="GO" id="GO:0005815">
    <property type="term" value="C:microtubule organizing center"/>
    <property type="evidence" value="ECO:0007669"/>
    <property type="project" value="TreeGrafter"/>
</dbReference>
<keyword evidence="12" id="KW-1185">Reference proteome</keyword>
<evidence type="ECO:0000256" key="3">
    <source>
        <dbReference type="ARBA" id="ARBA00022490"/>
    </source>
</evidence>
<gene>
    <name evidence="11" type="ORF">KSP39_PZI021905</name>
</gene>
<dbReference type="AlphaFoldDB" id="A0AAP0FVD3"/>
<dbReference type="Pfam" id="PF14932">
    <property type="entry name" value="HAUS-augmin3"/>
    <property type="match status" value="1"/>
</dbReference>
<keyword evidence="4" id="KW-0132">Cell division</keyword>
<proteinExistence type="inferred from homology"/>
<dbReference type="GO" id="GO:0005874">
    <property type="term" value="C:microtubule"/>
    <property type="evidence" value="ECO:0007669"/>
    <property type="project" value="UniProtKB-KW"/>
</dbReference>
<evidence type="ECO:0000256" key="6">
    <source>
        <dbReference type="ARBA" id="ARBA00022776"/>
    </source>
</evidence>
<evidence type="ECO:0000256" key="1">
    <source>
        <dbReference type="ARBA" id="ARBA00004186"/>
    </source>
</evidence>
<evidence type="ECO:0000256" key="4">
    <source>
        <dbReference type="ARBA" id="ARBA00022618"/>
    </source>
</evidence>
<evidence type="ECO:0000256" key="2">
    <source>
        <dbReference type="ARBA" id="ARBA00009645"/>
    </source>
</evidence>
<evidence type="ECO:0000256" key="8">
    <source>
        <dbReference type="ARBA" id="ARBA00023212"/>
    </source>
</evidence>
<evidence type="ECO:0000256" key="7">
    <source>
        <dbReference type="ARBA" id="ARBA00023054"/>
    </source>
</evidence>
<dbReference type="GO" id="GO:0070652">
    <property type="term" value="C:HAUS complex"/>
    <property type="evidence" value="ECO:0007669"/>
    <property type="project" value="InterPro"/>
</dbReference>